<gene>
    <name evidence="2" type="ORF">GCM10023187_30100</name>
</gene>
<dbReference type="InterPro" id="IPR036188">
    <property type="entry name" value="FAD/NAD-bd_sf"/>
</dbReference>
<dbReference type="Pfam" id="PF13738">
    <property type="entry name" value="Pyr_redox_3"/>
    <property type="match status" value="1"/>
</dbReference>
<dbReference type="Gene3D" id="3.50.50.60">
    <property type="entry name" value="FAD/NAD(P)-binding domain"/>
    <property type="match status" value="1"/>
</dbReference>
<sequence length="358" mass="39653">MRRQRVFDTIIIGGGQSGLAIAYHLRRYTDNYVILDNQAQPGGAWQHGWDSLRLFSPAEASSLPGWLMPSAGAGYPTRDEVISYLNQYEQRYKLPIQRPVQVETVEQQNGHFVLHTDQGEYVTQTLICATGTWSYPYWPYYPGQELFSGTQLHSAQYRSPDELQGKKVLIVGAGNSAAQILAEVSRVATAQWVTLEEPLFLPDEIDGRHLFQAATAKYNASQEGTAIPPLTGLGSIVMVDSVKEARRRDVLHARRPFTSLTPDGVVWPDGSQETIDAIIWCTGFRPALRFLRSLGIVEENGKVATEGTRAIHQPGLWLVGYGGWTGFASATLIGVNRSARQTALDVSKYLKETSLKTV</sequence>
<dbReference type="SUPFAM" id="SSF51905">
    <property type="entry name" value="FAD/NAD(P)-binding domain"/>
    <property type="match status" value="2"/>
</dbReference>
<dbReference type="InterPro" id="IPR050982">
    <property type="entry name" value="Auxin_biosynth/cation_transpt"/>
</dbReference>
<dbReference type="EMBL" id="BAABHB010000005">
    <property type="protein sequence ID" value="GAA4408355.1"/>
    <property type="molecule type" value="Genomic_DNA"/>
</dbReference>
<reference evidence="3" key="1">
    <citation type="journal article" date="2019" name="Int. J. Syst. Evol. Microbiol.">
        <title>The Global Catalogue of Microorganisms (GCM) 10K type strain sequencing project: providing services to taxonomists for standard genome sequencing and annotation.</title>
        <authorList>
            <consortium name="The Broad Institute Genomics Platform"/>
            <consortium name="The Broad Institute Genome Sequencing Center for Infectious Disease"/>
            <person name="Wu L."/>
            <person name="Ma J."/>
        </authorList>
    </citation>
    <scope>NUCLEOTIDE SEQUENCE [LARGE SCALE GENOMIC DNA]</scope>
    <source>
        <strain evidence="3">JCM 17925</strain>
    </source>
</reference>
<dbReference type="PRINTS" id="PR00469">
    <property type="entry name" value="PNDRDTASEII"/>
</dbReference>
<evidence type="ECO:0000313" key="3">
    <source>
        <dbReference type="Proteomes" id="UP001500936"/>
    </source>
</evidence>
<name>A0ABP8KJ17_9BACT</name>
<organism evidence="2 3">
    <name type="scientific">Nibrella viscosa</name>
    <dbReference type="NCBI Taxonomy" id="1084524"/>
    <lineage>
        <taxon>Bacteria</taxon>
        <taxon>Pseudomonadati</taxon>
        <taxon>Bacteroidota</taxon>
        <taxon>Cytophagia</taxon>
        <taxon>Cytophagales</taxon>
        <taxon>Spirosomataceae</taxon>
        <taxon>Nibrella</taxon>
    </lineage>
</organism>
<keyword evidence="1" id="KW-0560">Oxidoreductase</keyword>
<comment type="caution">
    <text evidence="2">The sequence shown here is derived from an EMBL/GenBank/DDBJ whole genome shotgun (WGS) entry which is preliminary data.</text>
</comment>
<dbReference type="PRINTS" id="PR00368">
    <property type="entry name" value="FADPNR"/>
</dbReference>
<dbReference type="Proteomes" id="UP001500936">
    <property type="component" value="Unassembled WGS sequence"/>
</dbReference>
<evidence type="ECO:0000256" key="1">
    <source>
        <dbReference type="ARBA" id="ARBA00023002"/>
    </source>
</evidence>
<dbReference type="PANTHER" id="PTHR43539:SF78">
    <property type="entry name" value="FLAVIN-CONTAINING MONOOXYGENASE"/>
    <property type="match status" value="1"/>
</dbReference>
<protein>
    <submittedName>
        <fullName evidence="2">ArsO family NAD(P)H-dependent flavin-containing monooxygenase</fullName>
    </submittedName>
</protein>
<keyword evidence="3" id="KW-1185">Reference proteome</keyword>
<evidence type="ECO:0000313" key="2">
    <source>
        <dbReference type="EMBL" id="GAA4408355.1"/>
    </source>
</evidence>
<dbReference type="GO" id="GO:0004497">
    <property type="term" value="F:monooxygenase activity"/>
    <property type="evidence" value="ECO:0007669"/>
    <property type="project" value="UniProtKB-KW"/>
</dbReference>
<accession>A0ABP8KJ17</accession>
<dbReference type="NCBIfam" id="NF040505">
    <property type="entry name" value="ArsO_flavin_mono"/>
    <property type="match status" value="1"/>
</dbReference>
<dbReference type="PANTHER" id="PTHR43539">
    <property type="entry name" value="FLAVIN-BINDING MONOOXYGENASE-LIKE PROTEIN (AFU_ORTHOLOGUE AFUA_4G09220)"/>
    <property type="match status" value="1"/>
</dbReference>
<keyword evidence="2" id="KW-0503">Monooxygenase</keyword>
<dbReference type="RefSeq" id="WP_345268536.1">
    <property type="nucleotide sequence ID" value="NZ_BAABHB010000005.1"/>
</dbReference>
<proteinExistence type="predicted"/>